<reference evidence="10" key="1">
    <citation type="submission" date="2022-07" db="EMBL/GenBank/DDBJ databases">
        <title>Phylogenomic reconstructions and comparative analyses of Kickxellomycotina fungi.</title>
        <authorList>
            <person name="Reynolds N.K."/>
            <person name="Stajich J.E."/>
            <person name="Barry K."/>
            <person name="Grigoriev I.V."/>
            <person name="Crous P."/>
            <person name="Smith M.E."/>
        </authorList>
    </citation>
    <scope>NUCLEOTIDE SEQUENCE</scope>
    <source>
        <strain evidence="10">IMI 214461</strain>
    </source>
</reference>
<evidence type="ECO:0000256" key="1">
    <source>
        <dbReference type="ARBA" id="ARBA00004592"/>
    </source>
</evidence>
<comment type="caution">
    <text evidence="10">The sequence shown here is derived from an EMBL/GenBank/DDBJ whole genome shotgun (WGS) entry which is preliminary data.</text>
</comment>
<dbReference type="EMBL" id="JANBQF010000188">
    <property type="protein sequence ID" value="KAJ2003902.1"/>
    <property type="molecule type" value="Genomic_DNA"/>
</dbReference>
<dbReference type="Proteomes" id="UP001150907">
    <property type="component" value="Unassembled WGS sequence"/>
</dbReference>
<feature type="repeat" description="ARM" evidence="8">
    <location>
        <begin position="97"/>
        <end position="139"/>
    </location>
</feature>
<feature type="repeat" description="ARM" evidence="8">
    <location>
        <begin position="56"/>
        <end position="98"/>
    </location>
</feature>
<dbReference type="PROSITE" id="PS50176">
    <property type="entry name" value="ARM_REPEAT"/>
    <property type="match status" value="7"/>
</dbReference>
<name>A0A9W8EJ62_9FUNG</name>
<dbReference type="PANTHER" id="PTHR47249:SF1">
    <property type="entry name" value="VACUOLAR PROTEIN 8"/>
    <property type="match status" value="1"/>
</dbReference>
<evidence type="ECO:0000256" key="6">
    <source>
        <dbReference type="ARBA" id="ARBA00023288"/>
    </source>
</evidence>
<feature type="region of interest" description="Disordered" evidence="9">
    <location>
        <begin position="511"/>
        <end position="542"/>
    </location>
</feature>
<evidence type="ECO:0000256" key="3">
    <source>
        <dbReference type="ARBA" id="ARBA00022554"/>
    </source>
</evidence>
<evidence type="ECO:0000256" key="4">
    <source>
        <dbReference type="ARBA" id="ARBA00022737"/>
    </source>
</evidence>
<feature type="repeat" description="ARM" evidence="8">
    <location>
        <begin position="304"/>
        <end position="347"/>
    </location>
</feature>
<evidence type="ECO:0000313" key="11">
    <source>
        <dbReference type="Proteomes" id="UP001150907"/>
    </source>
</evidence>
<dbReference type="InterPro" id="IPR045156">
    <property type="entry name" value="Vac8"/>
</dbReference>
<dbReference type="SUPFAM" id="SSF48371">
    <property type="entry name" value="ARM repeat"/>
    <property type="match status" value="1"/>
</dbReference>
<dbReference type="GO" id="GO:0071562">
    <property type="term" value="P:nucleus-vacuole junction assembly"/>
    <property type="evidence" value="ECO:0007669"/>
    <property type="project" value="InterPro"/>
</dbReference>
<dbReference type="OrthoDB" id="7537227at2759"/>
<feature type="repeat" description="ARM" evidence="8">
    <location>
        <begin position="138"/>
        <end position="180"/>
    </location>
</feature>
<feature type="repeat" description="ARM" evidence="8">
    <location>
        <begin position="222"/>
        <end position="264"/>
    </location>
</feature>
<dbReference type="Pfam" id="PF00514">
    <property type="entry name" value="Arm"/>
    <property type="match status" value="4"/>
</dbReference>
<keyword evidence="6" id="KW-0449">Lipoprotein</keyword>
<feature type="repeat" description="ARM" evidence="8">
    <location>
        <begin position="179"/>
        <end position="216"/>
    </location>
</feature>
<evidence type="ECO:0000256" key="2">
    <source>
        <dbReference type="ARBA" id="ARBA00005462"/>
    </source>
</evidence>
<dbReference type="GO" id="GO:0043495">
    <property type="term" value="F:protein-membrane adaptor activity"/>
    <property type="evidence" value="ECO:0007669"/>
    <property type="project" value="InterPro"/>
</dbReference>
<keyword evidence="3" id="KW-0926">Vacuole</keyword>
<dbReference type="PANTHER" id="PTHR47249">
    <property type="entry name" value="VACUOLAR PROTEIN 8"/>
    <property type="match status" value="1"/>
</dbReference>
<dbReference type="AlphaFoldDB" id="A0A9W8EJ62"/>
<comment type="subcellular location">
    <subcellularLocation>
        <location evidence="1">Vacuole membrane</location>
        <topology evidence="1">Lipid-anchor</topology>
    </subcellularLocation>
</comment>
<dbReference type="GO" id="GO:0000045">
    <property type="term" value="P:autophagosome assembly"/>
    <property type="evidence" value="ECO:0007669"/>
    <property type="project" value="TreeGrafter"/>
</dbReference>
<evidence type="ECO:0000256" key="9">
    <source>
        <dbReference type="SAM" id="MobiDB-lite"/>
    </source>
</evidence>
<dbReference type="InterPro" id="IPR016024">
    <property type="entry name" value="ARM-type_fold"/>
</dbReference>
<dbReference type="GO" id="GO:0000329">
    <property type="term" value="C:fungal-type vacuole membrane"/>
    <property type="evidence" value="ECO:0007669"/>
    <property type="project" value="TreeGrafter"/>
</dbReference>
<gene>
    <name evidence="10" type="primary">VAC8_1</name>
    <name evidence="10" type="ORF">H4R26_002806</name>
</gene>
<dbReference type="SMART" id="SM00185">
    <property type="entry name" value="ARM"/>
    <property type="match status" value="8"/>
</dbReference>
<evidence type="ECO:0000256" key="8">
    <source>
        <dbReference type="PROSITE-ProRule" id="PRU00259"/>
    </source>
</evidence>
<sequence>MVTYLNDSRPTVNFYDGEPLKALATLSYSDISHLQLSAATAFSEISEVDARPVSREALEPVLYLLQSPHIDVQHAASAALGNLAVNMENKLLIVRMGGLEPLIRQMLSPNVDAQINSVGCITNLATAEENKMRIAKSGALLPLTRLARSRDVRVQRNAAGALLNMTHSAEHRQQLIGAGAVPVLVDLLSSEDPELQYYATTALSNIAVDESGRRLLRETQPTLVSALIRFVETSTIKVQCQAILTLRNLASDDEYQLQIIEAGGLDSLLPLLQTEFDPLVISASACLRNLSIHPDNERPILDSGILPCLVNLITGSGNEEVQCHVISALRNLVANNDADKTPFADAGLFDHIKSVLTSPGTSDVVVGEMVAALSVFVLDESLWPFVLSGGFLELLVPLARSHISELQYNACATISSLASKANDSSDVCSRLVQVWDKPDGGMQSYLATFLAVDEGMDPLLRSVAIWTVMMLLESESPELVQLVLAHPSIIKNIDKIAQMSALPEGDPRLSAYTSDGGVRTSRGFDSEGYGVEDGDLGDDNDDDIYQRLESMAQDVVALVNNLDR</sequence>
<keyword evidence="5" id="KW-0472">Membrane</keyword>
<keyword evidence="11" id="KW-1185">Reference proteome</keyword>
<feature type="repeat" description="ARM" evidence="8">
    <location>
        <begin position="263"/>
        <end position="305"/>
    </location>
</feature>
<evidence type="ECO:0000313" key="10">
    <source>
        <dbReference type="EMBL" id="KAJ2003902.1"/>
    </source>
</evidence>
<evidence type="ECO:0000256" key="5">
    <source>
        <dbReference type="ARBA" id="ARBA00023136"/>
    </source>
</evidence>
<keyword evidence="4" id="KW-0677">Repeat</keyword>
<accession>A0A9W8EJ62</accession>
<dbReference type="Gene3D" id="1.25.10.10">
    <property type="entry name" value="Leucine-rich Repeat Variant"/>
    <property type="match status" value="2"/>
</dbReference>
<comment type="similarity">
    <text evidence="2">Belongs to the beta-catenin family.</text>
</comment>
<feature type="compositionally biased region" description="Acidic residues" evidence="9">
    <location>
        <begin position="530"/>
        <end position="542"/>
    </location>
</feature>
<evidence type="ECO:0000256" key="7">
    <source>
        <dbReference type="ARBA" id="ARBA00026209"/>
    </source>
</evidence>
<proteinExistence type="inferred from homology"/>
<dbReference type="InterPro" id="IPR000225">
    <property type="entry name" value="Armadillo"/>
</dbReference>
<organism evidence="10 11">
    <name type="scientific">Coemansia thaxteri</name>
    <dbReference type="NCBI Taxonomy" id="2663907"/>
    <lineage>
        <taxon>Eukaryota</taxon>
        <taxon>Fungi</taxon>
        <taxon>Fungi incertae sedis</taxon>
        <taxon>Zoopagomycota</taxon>
        <taxon>Kickxellomycotina</taxon>
        <taxon>Kickxellomycetes</taxon>
        <taxon>Kickxellales</taxon>
        <taxon>Kickxellaceae</taxon>
        <taxon>Coemansia</taxon>
    </lineage>
</organism>
<protein>
    <recommendedName>
        <fullName evidence="7">Vacuolar protein 8</fullName>
    </recommendedName>
</protein>
<dbReference type="InterPro" id="IPR011989">
    <property type="entry name" value="ARM-like"/>
</dbReference>